<feature type="region of interest" description="Disordered" evidence="2">
    <location>
        <begin position="271"/>
        <end position="348"/>
    </location>
</feature>
<dbReference type="CDD" id="cd22771">
    <property type="entry name" value="OTU_plant_OTU7-like"/>
    <property type="match status" value="1"/>
</dbReference>
<proteinExistence type="inferred from homology"/>
<dbReference type="PROSITE" id="PS50802">
    <property type="entry name" value="OTU"/>
    <property type="match status" value="1"/>
</dbReference>
<dbReference type="PANTHER" id="PTHR12419">
    <property type="entry name" value="OTU DOMAIN CONTAINING PROTEIN"/>
    <property type="match status" value="1"/>
</dbReference>
<evidence type="ECO:0000313" key="4">
    <source>
        <dbReference type="EMBL" id="KAL3646308.1"/>
    </source>
</evidence>
<reference evidence="5" key="1">
    <citation type="journal article" date="2024" name="IScience">
        <title>Strigolactones Initiate the Formation of Haustorium-like Structures in Castilleja.</title>
        <authorList>
            <person name="Buerger M."/>
            <person name="Peterson D."/>
            <person name="Chory J."/>
        </authorList>
    </citation>
    <scope>NUCLEOTIDE SEQUENCE [LARGE SCALE GENOMIC DNA]</scope>
</reference>
<comment type="caution">
    <text evidence="4">The sequence shown here is derived from an EMBL/GenBank/DDBJ whole genome shotgun (WGS) entry which is preliminary data.</text>
</comment>
<dbReference type="InterPro" id="IPR050704">
    <property type="entry name" value="Peptidase_C85-like"/>
</dbReference>
<feature type="domain" description="OTU" evidence="3">
    <location>
        <begin position="46"/>
        <end position="170"/>
    </location>
</feature>
<feature type="compositionally biased region" description="Basic and acidic residues" evidence="2">
    <location>
        <begin position="273"/>
        <end position="289"/>
    </location>
</feature>
<accession>A0ABD3DW14</accession>
<comment type="similarity">
    <text evidence="1">Belongs to the peptidase C85 family.</text>
</comment>
<name>A0ABD3DW14_9LAMI</name>
<dbReference type="PANTHER" id="PTHR12419:SF7">
    <property type="entry name" value="OTU DOMAIN-CONTAINING PROTEIN 3"/>
    <property type="match status" value="1"/>
</dbReference>
<protein>
    <recommendedName>
        <fullName evidence="3">OTU domain-containing protein</fullName>
    </recommendedName>
</protein>
<dbReference type="SUPFAM" id="SSF54001">
    <property type="entry name" value="Cysteine proteinases"/>
    <property type="match status" value="1"/>
</dbReference>
<gene>
    <name evidence="4" type="ORF">CASFOL_011488</name>
</gene>
<dbReference type="InterPro" id="IPR003323">
    <property type="entry name" value="OTU_dom"/>
</dbReference>
<feature type="compositionally biased region" description="Polar residues" evidence="2">
    <location>
        <begin position="290"/>
        <end position="304"/>
    </location>
</feature>
<dbReference type="AlphaFoldDB" id="A0ABD3DW14"/>
<evidence type="ECO:0000256" key="2">
    <source>
        <dbReference type="SAM" id="MobiDB-lite"/>
    </source>
</evidence>
<evidence type="ECO:0000313" key="5">
    <source>
        <dbReference type="Proteomes" id="UP001632038"/>
    </source>
</evidence>
<keyword evidence="5" id="KW-1185">Reference proteome</keyword>
<sequence length="348" mass="38989">MAKPKNQKAKPKHSSRQAKQPQAKKRGGGKQNDVTELRAQLDPLGLKIIQVTADGNCFFRALADQLEGDEDMHEKYRRMVVQYIKNNRETFEPFVEDEVPFDDYCRSMGEDSTWAGHMELQAASLVTRSNICIHKNMSPRWYIQNFDKHEARMIHLSYHDGEHYNSVRSKDDTCSGPARLIVIQGDAVLSANTDQPKAASKMSKMEGAKNVEHEGTTSLVKEESGCDDGRKVEQALQQVSVDVDAAVEVLVAEQRLSDQTVAGDEFSESMKFSYDESQHSEQRPDRTCKVDSSGNDAETSYKKNSPQHDDKKISRNKACPCGSKKKYKSCCGTVSGKSSARFSVLTKH</sequence>
<feature type="compositionally biased region" description="Basic and acidic residues" evidence="2">
    <location>
        <begin position="203"/>
        <end position="227"/>
    </location>
</feature>
<dbReference type="Pfam" id="PF02338">
    <property type="entry name" value="OTU"/>
    <property type="match status" value="1"/>
</dbReference>
<dbReference type="InterPro" id="IPR038765">
    <property type="entry name" value="Papain-like_cys_pep_sf"/>
</dbReference>
<feature type="region of interest" description="Disordered" evidence="2">
    <location>
        <begin position="201"/>
        <end position="227"/>
    </location>
</feature>
<dbReference type="Gene3D" id="3.90.70.80">
    <property type="match status" value="1"/>
</dbReference>
<dbReference type="EMBL" id="JAVIJP010000013">
    <property type="protein sequence ID" value="KAL3646308.1"/>
    <property type="molecule type" value="Genomic_DNA"/>
</dbReference>
<evidence type="ECO:0000259" key="3">
    <source>
        <dbReference type="PROSITE" id="PS50802"/>
    </source>
</evidence>
<feature type="compositionally biased region" description="Basic residues" evidence="2">
    <location>
        <begin position="1"/>
        <end position="28"/>
    </location>
</feature>
<dbReference type="Pfam" id="PF02810">
    <property type="entry name" value="SEC-C"/>
    <property type="match status" value="1"/>
</dbReference>
<organism evidence="4 5">
    <name type="scientific">Castilleja foliolosa</name>
    <dbReference type="NCBI Taxonomy" id="1961234"/>
    <lineage>
        <taxon>Eukaryota</taxon>
        <taxon>Viridiplantae</taxon>
        <taxon>Streptophyta</taxon>
        <taxon>Embryophyta</taxon>
        <taxon>Tracheophyta</taxon>
        <taxon>Spermatophyta</taxon>
        <taxon>Magnoliopsida</taxon>
        <taxon>eudicotyledons</taxon>
        <taxon>Gunneridae</taxon>
        <taxon>Pentapetalae</taxon>
        <taxon>asterids</taxon>
        <taxon>lamiids</taxon>
        <taxon>Lamiales</taxon>
        <taxon>Orobanchaceae</taxon>
        <taxon>Pedicularideae</taxon>
        <taxon>Castillejinae</taxon>
        <taxon>Castilleja</taxon>
    </lineage>
</organism>
<dbReference type="Gene3D" id="3.10.450.50">
    <property type="match status" value="1"/>
</dbReference>
<dbReference type="SUPFAM" id="SSF103642">
    <property type="entry name" value="Sec-C motif"/>
    <property type="match status" value="1"/>
</dbReference>
<dbReference type="Proteomes" id="UP001632038">
    <property type="component" value="Unassembled WGS sequence"/>
</dbReference>
<dbReference type="InterPro" id="IPR004027">
    <property type="entry name" value="SEC_C_motif"/>
</dbReference>
<evidence type="ECO:0000256" key="1">
    <source>
        <dbReference type="ARBA" id="ARBA00010407"/>
    </source>
</evidence>
<feature type="region of interest" description="Disordered" evidence="2">
    <location>
        <begin position="1"/>
        <end position="33"/>
    </location>
</feature>
<dbReference type="FunFam" id="3.90.70.80:FF:000009">
    <property type="entry name" value="OTU domain-containing protein 3"/>
    <property type="match status" value="1"/>
</dbReference>